<dbReference type="PANTHER" id="PTHR31451">
    <property type="match status" value="1"/>
</dbReference>
<evidence type="ECO:0000256" key="9">
    <source>
        <dbReference type="SAM" id="SignalP"/>
    </source>
</evidence>
<evidence type="ECO:0000256" key="5">
    <source>
        <dbReference type="ARBA" id="ARBA00022729"/>
    </source>
</evidence>
<protein>
    <recommendedName>
        <fullName evidence="3">mannan endo-1,4-beta-mannosidase</fullName>
        <ecNumber evidence="3">3.2.1.78</ecNumber>
    </recommendedName>
</protein>
<keyword evidence="7" id="KW-0326">Glycosidase</keyword>
<dbReference type="EMBL" id="CP123967">
    <property type="protein sequence ID" value="WGT47080.1"/>
    <property type="molecule type" value="Genomic_DNA"/>
</dbReference>
<dbReference type="Gene3D" id="2.60.120.260">
    <property type="entry name" value="Galactose-binding domain-like"/>
    <property type="match status" value="1"/>
</dbReference>
<dbReference type="RefSeq" id="WP_281144820.1">
    <property type="nucleotide sequence ID" value="NZ_CP123967.1"/>
</dbReference>
<reference evidence="11 12" key="1">
    <citation type="journal article" date="2008" name="Int. J. Syst. Evol. Microbiol.">
        <title>Tessaracoccus flavescens sp. nov., isolated from marine sediment.</title>
        <authorList>
            <person name="Lee D.W."/>
            <person name="Lee S.D."/>
        </authorList>
    </citation>
    <scope>NUCLEOTIDE SEQUENCE [LARGE SCALE GENOMIC DNA]</scope>
    <source>
        <strain evidence="11 12">T21</strain>
    </source>
</reference>
<keyword evidence="12" id="KW-1185">Reference proteome</keyword>
<comment type="subcellular location">
    <subcellularLocation>
        <location evidence="2">Secreted</location>
    </subcellularLocation>
</comment>
<evidence type="ECO:0000256" key="8">
    <source>
        <dbReference type="SAM" id="MobiDB-lite"/>
    </source>
</evidence>
<dbReference type="InterPro" id="IPR045053">
    <property type="entry name" value="MAN-like"/>
</dbReference>
<dbReference type="EC" id="3.2.1.78" evidence="3"/>
<evidence type="ECO:0000256" key="4">
    <source>
        <dbReference type="ARBA" id="ARBA00022525"/>
    </source>
</evidence>
<feature type="domain" description="Glycoside hydrolase family 5" evidence="10">
    <location>
        <begin position="165"/>
        <end position="386"/>
    </location>
</feature>
<evidence type="ECO:0000313" key="11">
    <source>
        <dbReference type="EMBL" id="WGT47080.1"/>
    </source>
</evidence>
<name>A0ABY8PX60_9ACTN</name>
<sequence length="709" mass="76052">MTHPTRRSTWWKAVAVGLTAVAVGASVLAPATASAHARPDTQDRLPAAANSPATKKSTGTTKKHGASTSSRFVTAKGDKLMLGNKVFEFSGTNTYYLGYKSDAMVDAALDDAADAGLIVMRTWGFQDYQNPDGSGSVHQNFEGVWYQAWDEEAGAPVVNTGADGLERLDYVVAAAAERGIRLVIPFTNNWNAFGGMDQYVRWAGEDTHADFYTDAQIKGWFKDWISTLMNRTNSLTGVKYKDDPTIMAWELANEPRCTSAGAYPDGDCDTSTITAWADEMSTYVKSVGRKQLLSVGDEGFFCRGESRWTLTQRYGESGYGAGFGEDCADGVDTVALASLKNIDMMSMHLYPDHWKTSVEWGTGWITEHAAAAKKIGKPVYLGEFGFLDKSTRMPVYNTWLKAVRDTGVDGALYWILASEQDDGTLYADYDGFTVYCPSPVCSLMTLQGQLVSGKNTSSLLRTTLADDDTLLVERDTTATIDVSANDISLSGTVNVRTVDLDIARKGRQTTVSKDGGALSIVKGGTVSFVPAEGFVGTVAFPYSIGNGRTTSTATLTVTVRPAAGDPVVLASWEDGLEGWTAANWQSDAGALTTGPSGATDGDSALQVASKGAWFGSPADDPTLDLSARRSIEFDLTTGDVGTSVSVAVRYGDAWTWCQSPWHWVPENTSETVTVGLETFGCATADLAEVHDVLVYFGAGSYSVDRLTLS</sequence>
<evidence type="ECO:0000259" key="10">
    <source>
        <dbReference type="Pfam" id="PF26410"/>
    </source>
</evidence>
<keyword evidence="5 9" id="KW-0732">Signal</keyword>
<keyword evidence="6" id="KW-0378">Hydrolase</keyword>
<dbReference type="PANTHER" id="PTHR31451:SF39">
    <property type="entry name" value="MANNAN ENDO-1,4-BETA-MANNOSIDASE 1"/>
    <property type="match status" value="1"/>
</dbReference>
<evidence type="ECO:0000256" key="1">
    <source>
        <dbReference type="ARBA" id="ARBA00001678"/>
    </source>
</evidence>
<organism evidence="11 12">
    <name type="scientific">Tessaracoccus lacteus</name>
    <dbReference type="NCBI Taxonomy" id="3041766"/>
    <lineage>
        <taxon>Bacteria</taxon>
        <taxon>Bacillati</taxon>
        <taxon>Actinomycetota</taxon>
        <taxon>Actinomycetes</taxon>
        <taxon>Propionibacteriales</taxon>
        <taxon>Propionibacteriaceae</taxon>
        <taxon>Tessaracoccus</taxon>
    </lineage>
</organism>
<dbReference type="Gene3D" id="3.20.20.80">
    <property type="entry name" value="Glycosidases"/>
    <property type="match status" value="1"/>
</dbReference>
<accession>A0ABY8PX60</accession>
<evidence type="ECO:0000256" key="7">
    <source>
        <dbReference type="ARBA" id="ARBA00023295"/>
    </source>
</evidence>
<dbReference type="InterPro" id="IPR017853">
    <property type="entry name" value="GH"/>
</dbReference>
<dbReference type="SUPFAM" id="SSF51445">
    <property type="entry name" value="(Trans)glycosidases"/>
    <property type="match status" value="1"/>
</dbReference>
<proteinExistence type="predicted"/>
<evidence type="ECO:0000256" key="2">
    <source>
        <dbReference type="ARBA" id="ARBA00004613"/>
    </source>
</evidence>
<evidence type="ECO:0000256" key="3">
    <source>
        <dbReference type="ARBA" id="ARBA00012706"/>
    </source>
</evidence>
<gene>
    <name evidence="11" type="ORF">QH948_13345</name>
</gene>
<feature type="signal peptide" evidence="9">
    <location>
        <begin position="1"/>
        <end position="37"/>
    </location>
</feature>
<evidence type="ECO:0000313" key="12">
    <source>
        <dbReference type="Proteomes" id="UP001244136"/>
    </source>
</evidence>
<feature type="chain" id="PRO_5046566247" description="mannan endo-1,4-beta-mannosidase" evidence="9">
    <location>
        <begin position="38"/>
        <end position="709"/>
    </location>
</feature>
<dbReference type="InterPro" id="IPR001547">
    <property type="entry name" value="Glyco_hydro_5"/>
</dbReference>
<dbReference type="Pfam" id="PF26410">
    <property type="entry name" value="GH5_mannosidase"/>
    <property type="match status" value="1"/>
</dbReference>
<feature type="compositionally biased region" description="Low complexity" evidence="8">
    <location>
        <begin position="53"/>
        <end position="69"/>
    </location>
</feature>
<dbReference type="Pfam" id="PF17963">
    <property type="entry name" value="Big_9"/>
    <property type="match status" value="1"/>
</dbReference>
<evidence type="ECO:0000256" key="6">
    <source>
        <dbReference type="ARBA" id="ARBA00022801"/>
    </source>
</evidence>
<comment type="catalytic activity">
    <reaction evidence="1">
        <text>Random hydrolysis of (1-&gt;4)-beta-D-mannosidic linkages in mannans, galactomannans and glucomannans.</text>
        <dbReference type="EC" id="3.2.1.78"/>
    </reaction>
</comment>
<feature type="region of interest" description="Disordered" evidence="8">
    <location>
        <begin position="34"/>
        <end position="69"/>
    </location>
</feature>
<dbReference type="Proteomes" id="UP001244136">
    <property type="component" value="Chromosome"/>
</dbReference>
<keyword evidence="4" id="KW-0964">Secreted</keyword>